<evidence type="ECO:0000256" key="2">
    <source>
        <dbReference type="SAM" id="SignalP"/>
    </source>
</evidence>
<evidence type="ECO:0000256" key="1">
    <source>
        <dbReference type="SAM" id="MobiDB-lite"/>
    </source>
</evidence>
<comment type="caution">
    <text evidence="3">The sequence shown here is derived from an EMBL/GenBank/DDBJ whole genome shotgun (WGS) entry which is preliminary data.</text>
</comment>
<organism evidence="3 4">
    <name type="scientific">Qipengyuania pacifica</name>
    <dbReference type="NCBI Taxonomy" id="2860199"/>
    <lineage>
        <taxon>Bacteria</taxon>
        <taxon>Pseudomonadati</taxon>
        <taxon>Pseudomonadota</taxon>
        <taxon>Alphaproteobacteria</taxon>
        <taxon>Sphingomonadales</taxon>
        <taxon>Erythrobacteraceae</taxon>
        <taxon>Qipengyuania</taxon>
    </lineage>
</organism>
<proteinExistence type="predicted"/>
<gene>
    <name evidence="3" type="ORF">K3177_09440</name>
</gene>
<keyword evidence="4" id="KW-1185">Reference proteome</keyword>
<feature type="signal peptide" evidence="2">
    <location>
        <begin position="1"/>
        <end position="24"/>
    </location>
</feature>
<name>A0ABS7JGI5_9SPHN</name>
<feature type="chain" id="PRO_5046661256" description="Lipoprotein" evidence="2">
    <location>
        <begin position="25"/>
        <end position="155"/>
    </location>
</feature>
<dbReference type="RefSeq" id="WP_221598032.1">
    <property type="nucleotide sequence ID" value="NZ_JAIGNQ010000002.1"/>
</dbReference>
<dbReference type="Proteomes" id="UP000776651">
    <property type="component" value="Unassembled WGS sequence"/>
</dbReference>
<evidence type="ECO:0000313" key="3">
    <source>
        <dbReference type="EMBL" id="MBX7488738.1"/>
    </source>
</evidence>
<reference evidence="3 4" key="1">
    <citation type="submission" date="2021-08" db="EMBL/GenBank/DDBJ databases">
        <title>Comparative Genomics Analysis of the Genus Qipengyuania Reveals Extensive Genetic Diversity and Metabolic Versatility, Including the Description of Fifteen Novel Species.</title>
        <authorList>
            <person name="Liu Y."/>
        </authorList>
    </citation>
    <scope>NUCLEOTIDE SEQUENCE [LARGE SCALE GENOMIC DNA]</scope>
    <source>
        <strain evidence="3 4">GH25</strain>
    </source>
</reference>
<sequence length="155" mass="16487">MMTRKAFSFALPMVLLAAACSDNSDTPPDPDATMTVEPDGGIGDGAGPLEPVTADTVPAAFLGVWDAGSGDCAPASLTRMEILPTTFQFYESHGDVTRIEVDSPEKIVVSLAMEGEGEQWQMARMFTLSDNGQTLTPSAVDPEEQFEPTPLTKCE</sequence>
<dbReference type="PROSITE" id="PS51257">
    <property type="entry name" value="PROKAR_LIPOPROTEIN"/>
    <property type="match status" value="1"/>
</dbReference>
<dbReference type="EMBL" id="JAIGNQ010000002">
    <property type="protein sequence ID" value="MBX7488738.1"/>
    <property type="molecule type" value="Genomic_DNA"/>
</dbReference>
<evidence type="ECO:0000313" key="4">
    <source>
        <dbReference type="Proteomes" id="UP000776651"/>
    </source>
</evidence>
<keyword evidence="2" id="KW-0732">Signal</keyword>
<accession>A0ABS7JGI5</accession>
<protein>
    <recommendedName>
        <fullName evidence="5">Lipoprotein</fullName>
    </recommendedName>
</protein>
<evidence type="ECO:0008006" key="5">
    <source>
        <dbReference type="Google" id="ProtNLM"/>
    </source>
</evidence>
<feature type="region of interest" description="Disordered" evidence="1">
    <location>
        <begin position="132"/>
        <end position="155"/>
    </location>
</feature>